<comment type="caution">
    <text evidence="2">The sequence shown here is derived from an EMBL/GenBank/DDBJ whole genome shotgun (WGS) entry which is preliminary data.</text>
</comment>
<dbReference type="CDD" id="cd06193">
    <property type="entry name" value="siderophore_interacting"/>
    <property type="match status" value="1"/>
</dbReference>
<gene>
    <name evidence="2" type="ORF">GSY69_10815</name>
</gene>
<dbReference type="Pfam" id="PF08021">
    <property type="entry name" value="FAD_binding_9"/>
    <property type="match status" value="1"/>
</dbReference>
<feature type="domain" description="FAD-binding FR-type" evidence="1">
    <location>
        <begin position="14"/>
        <end position="120"/>
    </location>
</feature>
<dbReference type="InterPro" id="IPR039374">
    <property type="entry name" value="SIP_fam"/>
</dbReference>
<reference evidence="2 3" key="1">
    <citation type="submission" date="2020-01" db="EMBL/GenBank/DDBJ databases">
        <authorList>
            <person name="Deng T."/>
        </authorList>
    </citation>
    <scope>NUCLEOTIDE SEQUENCE [LARGE SCALE GENOMIC DNA]</scope>
    <source>
        <strain evidence="2 3">5221</strain>
    </source>
</reference>
<dbReference type="GO" id="GO:0016491">
    <property type="term" value="F:oxidoreductase activity"/>
    <property type="evidence" value="ECO:0007669"/>
    <property type="project" value="InterPro"/>
</dbReference>
<dbReference type="InterPro" id="IPR007037">
    <property type="entry name" value="SIP_rossman_dom"/>
</dbReference>
<dbReference type="Gene3D" id="2.40.30.10">
    <property type="entry name" value="Translation factors"/>
    <property type="match status" value="1"/>
</dbReference>
<dbReference type="PANTHER" id="PTHR30157">
    <property type="entry name" value="FERRIC REDUCTASE, NADPH-DEPENDENT"/>
    <property type="match status" value="1"/>
</dbReference>
<dbReference type="Pfam" id="PF04954">
    <property type="entry name" value="SIP"/>
    <property type="match status" value="1"/>
</dbReference>
<dbReference type="InterPro" id="IPR039261">
    <property type="entry name" value="FNR_nucleotide-bd"/>
</dbReference>
<dbReference type="AlphaFoldDB" id="A0A6N9H8M8"/>
<dbReference type="EMBL" id="WWEQ01000053">
    <property type="protein sequence ID" value="MYM20440.1"/>
    <property type="molecule type" value="Genomic_DNA"/>
</dbReference>
<dbReference type="PANTHER" id="PTHR30157:SF0">
    <property type="entry name" value="NADPH-DEPENDENT FERRIC-CHELATE REDUCTASE"/>
    <property type="match status" value="1"/>
</dbReference>
<evidence type="ECO:0000259" key="1">
    <source>
        <dbReference type="PROSITE" id="PS51384"/>
    </source>
</evidence>
<dbReference type="InterPro" id="IPR013113">
    <property type="entry name" value="SIP_FAD-bd"/>
</dbReference>
<dbReference type="PROSITE" id="PS51384">
    <property type="entry name" value="FAD_FR"/>
    <property type="match status" value="1"/>
</dbReference>
<dbReference type="Gene3D" id="3.40.50.80">
    <property type="entry name" value="Nucleotide-binding domain of ferredoxin-NADP reductase (FNR) module"/>
    <property type="match status" value="1"/>
</dbReference>
<dbReference type="RefSeq" id="WP_160953857.1">
    <property type="nucleotide sequence ID" value="NZ_WWEQ01000053.1"/>
</dbReference>
<evidence type="ECO:0000313" key="2">
    <source>
        <dbReference type="EMBL" id="MYM20440.1"/>
    </source>
</evidence>
<protein>
    <submittedName>
        <fullName evidence="2">SIP domain-containing protein</fullName>
    </submittedName>
</protein>
<evidence type="ECO:0000313" key="3">
    <source>
        <dbReference type="Proteomes" id="UP000469215"/>
    </source>
</evidence>
<organism evidence="2 3">
    <name type="scientific">Brevibacterium rongguiense</name>
    <dbReference type="NCBI Taxonomy" id="2695267"/>
    <lineage>
        <taxon>Bacteria</taxon>
        <taxon>Bacillati</taxon>
        <taxon>Actinomycetota</taxon>
        <taxon>Actinomycetes</taxon>
        <taxon>Micrococcales</taxon>
        <taxon>Brevibacteriaceae</taxon>
        <taxon>Brevibacterium</taxon>
    </lineage>
</organism>
<dbReference type="InterPro" id="IPR017938">
    <property type="entry name" value="Riboflavin_synthase-like_b-brl"/>
</dbReference>
<proteinExistence type="predicted"/>
<sequence length="248" mass="27393">MANWQRGVLRAMGATAYPATVVGTEDFEPWYRRIRFAGPEFLGAADVQPTTWMRLWVPNEARQDMSQRGYTFIGADPAAGTFDIDFVLHETPGPAGDFAKRARPGDPVEAMPSKNGLKAPADVGRFILVGDSTALPAIMTIVEHAAAHRPDAAITVLIEDEHPEPSGIPLPAHPNMAWRWLRLDGAERGTLAAAALRELNVSRDRAFAWAAGERRLVRAAKTVFKDVYRLDRTRQHAQNYWIEGVAGR</sequence>
<dbReference type="InterPro" id="IPR017927">
    <property type="entry name" value="FAD-bd_FR_type"/>
</dbReference>
<dbReference type="SUPFAM" id="SSF63380">
    <property type="entry name" value="Riboflavin synthase domain-like"/>
    <property type="match status" value="1"/>
</dbReference>
<accession>A0A6N9H8M8</accession>
<keyword evidence="3" id="KW-1185">Reference proteome</keyword>
<name>A0A6N9H8M8_9MICO</name>
<dbReference type="Proteomes" id="UP000469215">
    <property type="component" value="Unassembled WGS sequence"/>
</dbReference>